<sequence>MDTIFLSTGRYELGELGSQMEECIQEVQRLEEKRKQLLAEVLKLRGNKNREEEAEGSNDEEEVTEEQMDSKVAELMDILKSEEEGRREERKKEIQSLREERAEEERRMWKVNLERQELQDELRKLKMRLFAMVRACTHSQASLNNQRREVELLKREEEKLQSLVLQLTEESCHLRSDKQQQLLQLQTQRQAQTSSQNSNAQQELTECRRQSCGDIQQYLQGGLRALENRYEPILLALLKRREATAGALVRAKEQAQELRAQLRPLSDEIQQLKLRRACLEEKLKIICIHRKEDAGRYKETVYFLEESSRELKTEFKIQKKKTKDIEEMRDRLTKQLRLYRAAIEDHNECDHEQET</sequence>
<proteinExistence type="predicted"/>
<dbReference type="PANTHER" id="PTHR47147">
    <property type="entry name" value="SYNCOILIN"/>
    <property type="match status" value="1"/>
</dbReference>
<evidence type="ECO:0000256" key="2">
    <source>
        <dbReference type="SAM" id="MobiDB-lite"/>
    </source>
</evidence>
<dbReference type="GO" id="GO:0005882">
    <property type="term" value="C:intermediate filament"/>
    <property type="evidence" value="ECO:0007669"/>
    <property type="project" value="InterPro"/>
</dbReference>
<protein>
    <recommendedName>
        <fullName evidence="5">Syncoilin, intermediate filament protein</fullName>
    </recommendedName>
</protein>
<organism evidence="3 4">
    <name type="scientific">Pleuronectes platessa</name>
    <name type="common">European plaice</name>
    <dbReference type="NCBI Taxonomy" id="8262"/>
    <lineage>
        <taxon>Eukaryota</taxon>
        <taxon>Metazoa</taxon>
        <taxon>Chordata</taxon>
        <taxon>Craniata</taxon>
        <taxon>Vertebrata</taxon>
        <taxon>Euteleostomi</taxon>
        <taxon>Actinopterygii</taxon>
        <taxon>Neopterygii</taxon>
        <taxon>Teleostei</taxon>
        <taxon>Neoteleostei</taxon>
        <taxon>Acanthomorphata</taxon>
        <taxon>Carangaria</taxon>
        <taxon>Pleuronectiformes</taxon>
        <taxon>Pleuronectoidei</taxon>
        <taxon>Pleuronectidae</taxon>
        <taxon>Pleuronectes</taxon>
    </lineage>
</organism>
<evidence type="ECO:0000256" key="1">
    <source>
        <dbReference type="SAM" id="Coils"/>
    </source>
</evidence>
<accession>A0A9N7V6D7</accession>
<feature type="coiled-coil region" evidence="1">
    <location>
        <begin position="80"/>
        <end position="170"/>
    </location>
</feature>
<dbReference type="PANTHER" id="PTHR47147:SF1">
    <property type="entry name" value="SYNCOILIN"/>
    <property type="match status" value="1"/>
</dbReference>
<dbReference type="InterPro" id="IPR027702">
    <property type="entry name" value="Syncoilin"/>
</dbReference>
<comment type="caution">
    <text evidence="3">The sequence shown here is derived from an EMBL/GenBank/DDBJ whole genome shotgun (WGS) entry which is preliminary data.</text>
</comment>
<dbReference type="EMBL" id="CADEAL010002968">
    <property type="protein sequence ID" value="CAB1442952.1"/>
    <property type="molecule type" value="Genomic_DNA"/>
</dbReference>
<keyword evidence="4" id="KW-1185">Reference proteome</keyword>
<dbReference type="AlphaFoldDB" id="A0A9N7V6D7"/>
<gene>
    <name evidence="3" type="ORF">PLEPLA_LOCUS30671</name>
</gene>
<keyword evidence="1" id="KW-0175">Coiled coil</keyword>
<feature type="region of interest" description="Disordered" evidence="2">
    <location>
        <begin position="46"/>
        <end position="71"/>
    </location>
</feature>
<feature type="coiled-coil region" evidence="1">
    <location>
        <begin position="241"/>
        <end position="282"/>
    </location>
</feature>
<feature type="compositionally biased region" description="Acidic residues" evidence="2">
    <location>
        <begin position="52"/>
        <end position="67"/>
    </location>
</feature>
<evidence type="ECO:0008006" key="5">
    <source>
        <dbReference type="Google" id="ProtNLM"/>
    </source>
</evidence>
<evidence type="ECO:0000313" key="4">
    <source>
        <dbReference type="Proteomes" id="UP001153269"/>
    </source>
</evidence>
<name>A0A9N7V6D7_PLEPL</name>
<evidence type="ECO:0000313" key="3">
    <source>
        <dbReference type="EMBL" id="CAB1442952.1"/>
    </source>
</evidence>
<dbReference type="Proteomes" id="UP001153269">
    <property type="component" value="Unassembled WGS sequence"/>
</dbReference>
<reference evidence="3" key="1">
    <citation type="submission" date="2020-03" db="EMBL/GenBank/DDBJ databases">
        <authorList>
            <person name="Weist P."/>
        </authorList>
    </citation>
    <scope>NUCLEOTIDE SEQUENCE</scope>
</reference>